<keyword evidence="5" id="KW-1185">Reference proteome</keyword>
<organism evidence="4 5">
    <name type="scientific">Diplocarpon coronariae</name>
    <dbReference type="NCBI Taxonomy" id="2795749"/>
    <lineage>
        <taxon>Eukaryota</taxon>
        <taxon>Fungi</taxon>
        <taxon>Dikarya</taxon>
        <taxon>Ascomycota</taxon>
        <taxon>Pezizomycotina</taxon>
        <taxon>Leotiomycetes</taxon>
        <taxon>Helotiales</taxon>
        <taxon>Drepanopezizaceae</taxon>
        <taxon>Diplocarpon</taxon>
    </lineage>
</organism>
<dbReference type="PROSITE" id="PS50235">
    <property type="entry name" value="USP_3"/>
    <property type="match status" value="1"/>
</dbReference>
<comment type="similarity">
    <text evidence="1">Belongs to the peptidase C19 family.</text>
</comment>
<dbReference type="PANTHER" id="PTHR21646:SF23">
    <property type="entry name" value="UBIQUITIN CARBOXYL-TERMINAL HYDROLASE USP2"/>
    <property type="match status" value="1"/>
</dbReference>
<evidence type="ECO:0000256" key="2">
    <source>
        <dbReference type="SAM" id="MobiDB-lite"/>
    </source>
</evidence>
<dbReference type="Gene3D" id="3.90.70.10">
    <property type="entry name" value="Cysteine proteinases"/>
    <property type="match status" value="1"/>
</dbReference>
<name>A0A218Z0N6_9HELO</name>
<dbReference type="Pfam" id="PF00443">
    <property type="entry name" value="UCH"/>
    <property type="match status" value="1"/>
</dbReference>
<feature type="domain" description="USP" evidence="3">
    <location>
        <begin position="702"/>
        <end position="1100"/>
    </location>
</feature>
<dbReference type="InterPro" id="IPR050185">
    <property type="entry name" value="Ub_carboxyl-term_hydrolase"/>
</dbReference>
<dbReference type="InParanoid" id="A0A218Z0N6"/>
<dbReference type="FunCoup" id="A0A218Z0N6">
    <property type="interactions" value="130"/>
</dbReference>
<dbReference type="InterPro" id="IPR028889">
    <property type="entry name" value="USP"/>
</dbReference>
<feature type="region of interest" description="Disordered" evidence="2">
    <location>
        <begin position="260"/>
        <end position="307"/>
    </location>
</feature>
<feature type="region of interest" description="Disordered" evidence="2">
    <location>
        <begin position="148"/>
        <end position="187"/>
    </location>
</feature>
<feature type="compositionally biased region" description="Polar residues" evidence="2">
    <location>
        <begin position="19"/>
        <end position="33"/>
    </location>
</feature>
<dbReference type="InterPro" id="IPR038765">
    <property type="entry name" value="Papain-like_cys_pep_sf"/>
</dbReference>
<evidence type="ECO:0000313" key="4">
    <source>
        <dbReference type="EMBL" id="OWP01631.1"/>
    </source>
</evidence>
<protein>
    <recommendedName>
        <fullName evidence="3">USP domain-containing protein</fullName>
    </recommendedName>
</protein>
<dbReference type="EMBL" id="MZNU01000266">
    <property type="protein sequence ID" value="OWP01631.1"/>
    <property type="molecule type" value="Genomic_DNA"/>
</dbReference>
<dbReference type="SUPFAM" id="SSF52821">
    <property type="entry name" value="Rhodanese/Cell cycle control phosphatase"/>
    <property type="match status" value="1"/>
</dbReference>
<dbReference type="GO" id="GO:0004843">
    <property type="term" value="F:cysteine-type deubiquitinase activity"/>
    <property type="evidence" value="ECO:0007669"/>
    <property type="project" value="InterPro"/>
</dbReference>
<dbReference type="InterPro" id="IPR036873">
    <property type="entry name" value="Rhodanese-like_dom_sf"/>
</dbReference>
<accession>A0A218Z0N6</accession>
<feature type="region of interest" description="Disordered" evidence="2">
    <location>
        <begin position="654"/>
        <end position="678"/>
    </location>
</feature>
<evidence type="ECO:0000256" key="1">
    <source>
        <dbReference type="ARBA" id="ARBA00009085"/>
    </source>
</evidence>
<dbReference type="Gene3D" id="3.40.250.10">
    <property type="entry name" value="Rhodanese-like domain"/>
    <property type="match status" value="1"/>
</dbReference>
<sequence length="1104" mass="121303">MSPTATGGPSHIQALSPGGNVNTANGMNMNGTDGSKGGNRVFSHLDDLVAVDHDADMIHWPIRRLLQEGETLAKQADTHLDFRRPDLALQEYIKATTIAVEYVPRHKDYPAIQADRGDLHRLHVGLNKRINGQHTKFADVKEVIKENNARSGVKPKRSLSTPETNSAVSNGHVRTQPPVPVPVPEGPVDGTLTNGTATRKKAPPVQPKPDALHGKVIYSGGNVSDLASRFARLRSPERANSVQQDPRINTQPIVVPASFHTSPVAQETHSRRSSTSRSPGPREMPSVPKTAPRTTPRHTSLPLDTAIPAMPRAPDAIYSPAIENATTINLPSSIARSSSYLSHGRKISAPPVSTVGPTPDLNESRKDYFSTPRTITDNDHFRSSPESLATNFPDASTITAEELMKHLSQSVSVLIVDLRSRGEFDSGHIMSQSVICVEPITLRLGISGEQLGDSMVIASDSDQALYERRADFDLIVYYDQSSKAIGTSSSTGRDTNSTLRDFSAAVFDYGYEKQVKRRPLLLAGGLDAWVDLLGPNSLASSSNKPVSMEHSSSSSSVGRLNLPEKYLRRLGHMNTRSSRLLSRDEETKWDLALKREAPPSSPGSEDQYDLSEFIYAKTVEGFLNKYPEMPVVQESMVSPNPAAPSVQTTTNQFESSIPQLPTRPAPALPRQRSSGISDNRTVTTFASGASTISTVLVPPGLTGLRNPKYLCYMNSSIQALSATPFIRNLIRNFSPDSCPAPRRPEETSDPPQLLVRFMSNLYSHMWSGQYDFLGPTSLAKYINTVHFKSPEASASNIMGYCYGGVDRQHDASEFLFWLLSILDDEINPQRNLRPDRDPVLEPNEVAAQARLPLIAAAQYTWPILMRGQASALTQRLKVQDCRVMRCTECGTESRNFSTYMQVNLPLTSSRNTTLQSLLADAWGPGASVTLTDIECDSEQCKRLANWQPLPLINGKSPGLPRRNKTSTTYLTRLPDYMMITLGRFLTDATGTVSSKNQTVVTFPQVGLDMRPYFAPDDSTPEAQKDSEHRGPFIYDVYAVQQHSGNLSSGHYVTLARSPDILSHDKNSAGSWHKFNDTQVTPCTFMDTQNAQSYIIYLKKRGSPN</sequence>
<feature type="compositionally biased region" description="Polar residues" evidence="2">
    <location>
        <begin position="158"/>
        <end position="173"/>
    </location>
</feature>
<evidence type="ECO:0000259" key="3">
    <source>
        <dbReference type="PROSITE" id="PS50235"/>
    </source>
</evidence>
<proteinExistence type="inferred from homology"/>
<comment type="caution">
    <text evidence="4">The sequence shown here is derived from an EMBL/GenBank/DDBJ whole genome shotgun (WGS) entry which is preliminary data.</text>
</comment>
<dbReference type="InterPro" id="IPR001394">
    <property type="entry name" value="Peptidase_C19_UCH"/>
</dbReference>
<evidence type="ECO:0000313" key="5">
    <source>
        <dbReference type="Proteomes" id="UP000242519"/>
    </source>
</evidence>
<dbReference type="AlphaFoldDB" id="A0A218Z0N6"/>
<dbReference type="OrthoDB" id="292964at2759"/>
<feature type="region of interest" description="Disordered" evidence="2">
    <location>
        <begin position="345"/>
        <end position="365"/>
    </location>
</feature>
<dbReference type="STRING" id="503106.A0A218Z0N6"/>
<dbReference type="PANTHER" id="PTHR21646">
    <property type="entry name" value="UBIQUITIN CARBOXYL-TERMINAL HYDROLASE"/>
    <property type="match status" value="1"/>
</dbReference>
<dbReference type="GO" id="GO:0016579">
    <property type="term" value="P:protein deubiquitination"/>
    <property type="evidence" value="ECO:0007669"/>
    <property type="project" value="InterPro"/>
</dbReference>
<reference evidence="4 5" key="1">
    <citation type="submission" date="2017-04" db="EMBL/GenBank/DDBJ databases">
        <title>Draft genome sequence of Marssonina coronaria NL1: causal agent of apple blotch.</title>
        <authorList>
            <person name="Cheng Q."/>
        </authorList>
    </citation>
    <scope>NUCLEOTIDE SEQUENCE [LARGE SCALE GENOMIC DNA]</scope>
    <source>
        <strain evidence="4 5">NL1</strain>
    </source>
</reference>
<gene>
    <name evidence="4" type="ORF">B2J93_2147</name>
</gene>
<dbReference type="Proteomes" id="UP000242519">
    <property type="component" value="Unassembled WGS sequence"/>
</dbReference>
<feature type="region of interest" description="Disordered" evidence="2">
    <location>
        <begin position="540"/>
        <end position="559"/>
    </location>
</feature>
<feature type="region of interest" description="Disordered" evidence="2">
    <location>
        <begin position="1"/>
        <end position="35"/>
    </location>
</feature>
<dbReference type="SMART" id="SM00450">
    <property type="entry name" value="RHOD"/>
    <property type="match status" value="1"/>
</dbReference>
<dbReference type="SUPFAM" id="SSF54001">
    <property type="entry name" value="Cysteine proteinases"/>
    <property type="match status" value="1"/>
</dbReference>
<dbReference type="InterPro" id="IPR001763">
    <property type="entry name" value="Rhodanese-like_dom"/>
</dbReference>